<dbReference type="InterPro" id="IPR036249">
    <property type="entry name" value="Thioredoxin-like_sf"/>
</dbReference>
<organism evidence="1 2">
    <name type="scientific">Cryoendolithus antarcticus</name>
    <dbReference type="NCBI Taxonomy" id="1507870"/>
    <lineage>
        <taxon>Eukaryota</taxon>
        <taxon>Fungi</taxon>
        <taxon>Dikarya</taxon>
        <taxon>Ascomycota</taxon>
        <taxon>Pezizomycotina</taxon>
        <taxon>Dothideomycetes</taxon>
        <taxon>Dothideomycetidae</taxon>
        <taxon>Cladosporiales</taxon>
        <taxon>Cladosporiaceae</taxon>
        <taxon>Cryoendolithus</taxon>
    </lineage>
</organism>
<comment type="caution">
    <text evidence="1">The sequence shown here is derived from an EMBL/GenBank/DDBJ whole genome shotgun (WGS) entry which is preliminary data.</text>
</comment>
<protein>
    <recommendedName>
        <fullName evidence="3">GST N-terminal domain-containing protein</fullName>
    </recommendedName>
</protein>
<dbReference type="SUPFAM" id="SSF52833">
    <property type="entry name" value="Thioredoxin-like"/>
    <property type="match status" value="1"/>
</dbReference>
<dbReference type="STRING" id="1507870.A0A1V8SAR6"/>
<proteinExistence type="predicted"/>
<dbReference type="OrthoDB" id="2309723at2759"/>
<evidence type="ECO:0000313" key="1">
    <source>
        <dbReference type="EMBL" id="OQN96304.1"/>
    </source>
</evidence>
<dbReference type="InParanoid" id="A0A1V8SAR6"/>
<dbReference type="Gene3D" id="1.20.1050.130">
    <property type="match status" value="1"/>
</dbReference>
<sequence>MHVLGAAPVIEDENGRLAESAACVEYIAQVYGNGRYFMKPGEKGYSDFLYWFHHADGTLMPALMRLYSLTGAGVSEPTNPAVKRSAERVDAVLTAMGTQLSRSN</sequence>
<dbReference type="EMBL" id="NAJO01000068">
    <property type="protein sequence ID" value="OQN96304.1"/>
    <property type="molecule type" value="Genomic_DNA"/>
</dbReference>
<evidence type="ECO:0000313" key="2">
    <source>
        <dbReference type="Proteomes" id="UP000192596"/>
    </source>
</evidence>
<keyword evidence="2" id="KW-1185">Reference proteome</keyword>
<evidence type="ECO:0008006" key="3">
    <source>
        <dbReference type="Google" id="ProtNLM"/>
    </source>
</evidence>
<gene>
    <name evidence="1" type="ORF">B0A48_17560</name>
</gene>
<reference evidence="2" key="1">
    <citation type="submission" date="2017-03" db="EMBL/GenBank/DDBJ databases">
        <title>Genomes of endolithic fungi from Antarctica.</title>
        <authorList>
            <person name="Coleine C."/>
            <person name="Masonjones S."/>
            <person name="Stajich J.E."/>
        </authorList>
    </citation>
    <scope>NUCLEOTIDE SEQUENCE [LARGE SCALE GENOMIC DNA]</scope>
    <source>
        <strain evidence="2">CCFEE 5527</strain>
    </source>
</reference>
<dbReference type="Proteomes" id="UP000192596">
    <property type="component" value="Unassembled WGS sequence"/>
</dbReference>
<name>A0A1V8SAR6_9PEZI</name>
<dbReference type="AlphaFoldDB" id="A0A1V8SAR6"/>
<accession>A0A1V8SAR6</accession>